<dbReference type="EMBL" id="FNEH01000019">
    <property type="protein sequence ID" value="SDI90054.1"/>
    <property type="molecule type" value="Genomic_DNA"/>
</dbReference>
<keyword evidence="10" id="KW-1185">Reference proteome</keyword>
<dbReference type="Proteomes" id="UP000247389">
    <property type="component" value="Unassembled WGS sequence"/>
</dbReference>
<dbReference type="EMBL" id="FOHG01000014">
    <property type="protein sequence ID" value="SES96715.1"/>
    <property type="molecule type" value="Genomic_DNA"/>
</dbReference>
<evidence type="ECO:0000313" key="7">
    <source>
        <dbReference type="EMBL" id="TDX43734.1"/>
    </source>
</evidence>
<proteinExistence type="predicted"/>
<dbReference type="EMBL" id="FNBJ01000014">
    <property type="protein sequence ID" value="SDF51341.1"/>
    <property type="molecule type" value="Genomic_DNA"/>
</dbReference>
<organism evidence="2 14">
    <name type="scientific">Halanaerobium congolense</name>
    <dbReference type="NCBI Taxonomy" id="54121"/>
    <lineage>
        <taxon>Bacteria</taxon>
        <taxon>Bacillati</taxon>
        <taxon>Bacillota</taxon>
        <taxon>Clostridia</taxon>
        <taxon>Halanaerobiales</taxon>
        <taxon>Halanaerobiaceae</taxon>
        <taxon>Halanaerobium</taxon>
    </lineage>
</organism>
<dbReference type="Proteomes" id="UP000198612">
    <property type="component" value="Unassembled WGS sequence"/>
</dbReference>
<evidence type="ECO:0000313" key="11">
    <source>
        <dbReference type="Proteomes" id="UP000247389"/>
    </source>
</evidence>
<dbReference type="EMBL" id="FMYT01000012">
    <property type="protein sequence ID" value="SDC71576.1"/>
    <property type="molecule type" value="Genomic_DNA"/>
</dbReference>
<evidence type="ECO:0000313" key="13">
    <source>
        <dbReference type="Proteomes" id="UP000295758"/>
    </source>
</evidence>
<evidence type="ECO:0000313" key="3">
    <source>
        <dbReference type="EMBL" id="SDF51341.1"/>
    </source>
</evidence>
<evidence type="ECO:0000313" key="14">
    <source>
        <dbReference type="Proteomes" id="UP000324896"/>
    </source>
</evidence>
<sequence length="29" mass="3256">MMAELMSGKKGIIMGVANRKSIKENFKRS</sequence>
<dbReference type="Proteomes" id="UP000295758">
    <property type="component" value="Unassembled WGS sequence"/>
</dbReference>
<evidence type="ECO:0000313" key="9">
    <source>
        <dbReference type="Proteomes" id="UP000198945"/>
    </source>
</evidence>
<reference evidence="4 9" key="2">
    <citation type="submission" date="2016-10" db="EMBL/GenBank/DDBJ databases">
        <authorList>
            <person name="de Groot N.N."/>
        </authorList>
    </citation>
    <scope>NUCLEOTIDE SEQUENCE [LARGE SCALE GENOMIC DNA]</scope>
    <source>
        <strain evidence="4 9">WG7</strain>
    </source>
</reference>
<name>A0A1G6NWE9_9FIRM</name>
<evidence type="ECO:0000313" key="12">
    <source>
        <dbReference type="Proteomes" id="UP000295472"/>
    </source>
</evidence>
<evidence type="ECO:0000313" key="2">
    <source>
        <dbReference type="EMBL" id="SDC71576.1"/>
    </source>
</evidence>
<protein>
    <submittedName>
        <fullName evidence="2">Uncharacterized protein</fullName>
    </submittedName>
</protein>
<evidence type="ECO:0000313" key="1">
    <source>
        <dbReference type="EMBL" id="PXV60074.1"/>
    </source>
</evidence>
<reference evidence="6 13" key="3">
    <citation type="submission" date="2019-03" db="EMBL/GenBank/DDBJ databases">
        <title>Deep subsurface shale carbon reservoir microbial communities from Ohio and West Virginia, USA.</title>
        <authorList>
            <person name="Wrighton K."/>
        </authorList>
    </citation>
    <scope>NUCLEOTIDE SEQUENCE [LARGE SCALE GENOMIC DNA]</scope>
    <source>
        <strain evidence="6 13">UTICA-S4D12</strain>
    </source>
</reference>
<gene>
    <name evidence="6" type="ORF">BY453_11756</name>
    <name evidence="7" type="ORF">C7954_11428</name>
    <name evidence="1" type="ORF">C8C78_1617</name>
    <name evidence="2" type="ORF">SAMN04488597_11257</name>
    <name evidence="3" type="ORF">SAMN04488598_11412</name>
    <name evidence="5" type="ORF">SAMN04515652_11412</name>
    <name evidence="4" type="ORF">SAMN04515654_1197</name>
</gene>
<reference evidence="7 12" key="4">
    <citation type="submission" date="2019-03" db="EMBL/GenBank/DDBJ databases">
        <title>Subsurface microbial communities from deep shales in Ohio and West Virginia, USA.</title>
        <authorList>
            <person name="Wrighton K."/>
        </authorList>
    </citation>
    <scope>NUCLEOTIDE SEQUENCE [LARGE SCALE GENOMIC DNA]</scope>
    <source>
        <strain evidence="7 12">DSMZ 11287</strain>
        <strain evidence="1 11">MSL28</strain>
    </source>
</reference>
<dbReference type="Proteomes" id="UP000198945">
    <property type="component" value="Unassembled WGS sequence"/>
</dbReference>
<evidence type="ECO:0000313" key="4">
    <source>
        <dbReference type="EMBL" id="SDI90054.1"/>
    </source>
</evidence>
<dbReference type="EMBL" id="SOEF01000014">
    <property type="protein sequence ID" value="TDX43734.1"/>
    <property type="molecule type" value="Genomic_DNA"/>
</dbReference>
<dbReference type="Proteomes" id="UP000324896">
    <property type="component" value="Unassembled WGS sequence"/>
</dbReference>
<accession>A0A1G6NWE9</accession>
<reference evidence="8 10" key="1">
    <citation type="submission" date="2016-10" db="EMBL/GenBank/DDBJ databases">
        <authorList>
            <person name="Varghese N."/>
            <person name="Submissions S."/>
        </authorList>
    </citation>
    <scope>NUCLEOTIDE SEQUENCE [LARGE SCALE GENOMIC DNA]</scope>
    <source>
        <strain evidence="2 14">WG10</strain>
        <strain evidence="3 10">WG2</strain>
        <strain evidence="5 8">WG5</strain>
    </source>
</reference>
<dbReference type="EMBL" id="QICM01000061">
    <property type="protein sequence ID" value="PXV60074.1"/>
    <property type="molecule type" value="Genomic_DNA"/>
</dbReference>
<dbReference type="Proteomes" id="UP000295472">
    <property type="component" value="Unassembled WGS sequence"/>
</dbReference>
<evidence type="ECO:0000313" key="6">
    <source>
        <dbReference type="EMBL" id="TDS29568.1"/>
    </source>
</evidence>
<dbReference type="Proteomes" id="UP000199519">
    <property type="component" value="Unassembled WGS sequence"/>
</dbReference>
<dbReference type="AlphaFoldDB" id="A0A1G6NWE9"/>
<evidence type="ECO:0000313" key="10">
    <source>
        <dbReference type="Proteomes" id="UP000199519"/>
    </source>
</evidence>
<evidence type="ECO:0000313" key="5">
    <source>
        <dbReference type="EMBL" id="SES96715.1"/>
    </source>
</evidence>
<dbReference type="EMBL" id="SOAA01000017">
    <property type="protein sequence ID" value="TDS29568.1"/>
    <property type="molecule type" value="Genomic_DNA"/>
</dbReference>
<evidence type="ECO:0000313" key="8">
    <source>
        <dbReference type="Proteomes" id="UP000198612"/>
    </source>
</evidence>
<dbReference type="STRING" id="54121.SAMN04515653_11916"/>